<dbReference type="InterPro" id="IPR050499">
    <property type="entry name" value="PEP-utilizing_PTS_enzyme"/>
</dbReference>
<evidence type="ECO:0000256" key="1">
    <source>
        <dbReference type="ARBA" id="ARBA00000683"/>
    </source>
</evidence>
<feature type="domain" description="PEP-utilising enzyme C-terminal" evidence="22">
    <location>
        <begin position="239"/>
        <end position="517"/>
    </location>
</feature>
<dbReference type="AlphaFoldDB" id="A0A3N0GYE1"/>
<dbReference type="InterPro" id="IPR036618">
    <property type="entry name" value="PtsI_HPr-bd_sf"/>
</dbReference>
<evidence type="ECO:0000256" key="5">
    <source>
        <dbReference type="ARBA" id="ARBA00007837"/>
    </source>
</evidence>
<dbReference type="SUPFAM" id="SSF51621">
    <property type="entry name" value="Phosphoenolpyruvate/pyruvate domain"/>
    <property type="match status" value="1"/>
</dbReference>
<evidence type="ECO:0000256" key="17">
    <source>
        <dbReference type="PIRNR" id="PIRNR000732"/>
    </source>
</evidence>
<evidence type="ECO:0000256" key="10">
    <source>
        <dbReference type="ARBA" id="ARBA00022597"/>
    </source>
</evidence>
<feature type="domain" description="PEP-utilising enzyme mobile" evidence="21">
    <location>
        <begin position="146"/>
        <end position="215"/>
    </location>
</feature>
<dbReference type="Proteomes" id="UP000279994">
    <property type="component" value="Unassembled WGS sequence"/>
</dbReference>
<evidence type="ECO:0000256" key="20">
    <source>
        <dbReference type="PIRSR" id="PIRSR000732-3"/>
    </source>
</evidence>
<dbReference type="NCBIfam" id="TIGR01417">
    <property type="entry name" value="PTS_I_fam"/>
    <property type="match status" value="1"/>
</dbReference>
<comment type="subcellular location">
    <subcellularLocation>
        <location evidence="4 17">Cytoplasm</location>
    </subcellularLocation>
</comment>
<dbReference type="GO" id="GO:0046872">
    <property type="term" value="F:metal ion binding"/>
    <property type="evidence" value="ECO:0007669"/>
    <property type="project" value="UniProtKB-KW"/>
</dbReference>
<evidence type="ECO:0000256" key="11">
    <source>
        <dbReference type="ARBA" id="ARBA00022679"/>
    </source>
</evidence>
<keyword evidence="14 17" id="KW-0418">Kinase</keyword>
<comment type="cofactor">
    <cofactor evidence="2 17 20">
        <name>Mg(2+)</name>
        <dbReference type="ChEBI" id="CHEBI:18420"/>
    </cofactor>
</comment>
<dbReference type="RefSeq" id="WP_123221107.1">
    <property type="nucleotide sequence ID" value="NZ_RJSF01000003.1"/>
</dbReference>
<keyword evidence="8 17" id="KW-0813">Transport</keyword>
<evidence type="ECO:0000256" key="3">
    <source>
        <dbReference type="ARBA" id="ARBA00002728"/>
    </source>
</evidence>
<dbReference type="InterPro" id="IPR000121">
    <property type="entry name" value="PEP_util_C"/>
</dbReference>
<dbReference type="PROSITE" id="PS00370">
    <property type="entry name" value="PEP_ENZYMES_PHOS_SITE"/>
    <property type="match status" value="1"/>
</dbReference>
<evidence type="ECO:0000313" key="24">
    <source>
        <dbReference type="EMBL" id="RNM17487.1"/>
    </source>
</evidence>
<keyword evidence="24" id="KW-0670">Pyruvate</keyword>
<dbReference type="Gene3D" id="3.50.30.10">
    <property type="entry name" value="Phosphohistidine domain"/>
    <property type="match status" value="1"/>
</dbReference>
<accession>A0A3N0GYE1</accession>
<dbReference type="PIRSF" id="PIRSF000732">
    <property type="entry name" value="PTS_enzyme_I"/>
    <property type="match status" value="1"/>
</dbReference>
<feature type="binding site" evidence="19">
    <location>
        <begin position="430"/>
        <end position="431"/>
    </location>
    <ligand>
        <name>phosphoenolpyruvate</name>
        <dbReference type="ChEBI" id="CHEBI:58702"/>
    </ligand>
</feature>
<dbReference type="SUPFAM" id="SSF47831">
    <property type="entry name" value="Enzyme I of the PEP:sugar phosphotransferase system HPr-binding (sub)domain"/>
    <property type="match status" value="1"/>
</dbReference>
<evidence type="ECO:0000256" key="12">
    <source>
        <dbReference type="ARBA" id="ARBA00022683"/>
    </source>
</evidence>
<feature type="binding site" evidence="20">
    <location>
        <position position="431"/>
    </location>
    <ligand>
        <name>Mg(2+)</name>
        <dbReference type="ChEBI" id="CHEBI:18420"/>
    </ligand>
</feature>
<comment type="similarity">
    <text evidence="5 17">Belongs to the PEP-utilizing enzyme family.</text>
</comment>
<evidence type="ECO:0000256" key="4">
    <source>
        <dbReference type="ARBA" id="ARBA00004496"/>
    </source>
</evidence>
<evidence type="ECO:0000256" key="9">
    <source>
        <dbReference type="ARBA" id="ARBA00022490"/>
    </source>
</evidence>
<dbReference type="EC" id="2.7.3.9" evidence="6 17"/>
<dbReference type="Gene3D" id="1.10.274.10">
    <property type="entry name" value="PtsI, HPr-binding domain"/>
    <property type="match status" value="1"/>
</dbReference>
<dbReference type="Pfam" id="PF05524">
    <property type="entry name" value="PEP-utilisers_N"/>
    <property type="match status" value="1"/>
</dbReference>
<feature type="binding site" evidence="19">
    <location>
        <position position="282"/>
    </location>
    <ligand>
        <name>phosphoenolpyruvate</name>
        <dbReference type="ChEBI" id="CHEBI:58702"/>
    </ligand>
</feature>
<keyword evidence="10 17" id="KW-0762">Sugar transport</keyword>
<protein>
    <recommendedName>
        <fullName evidence="7 17">Phosphoenolpyruvate-protein phosphotransferase</fullName>
        <ecNumber evidence="6 17">2.7.3.9</ecNumber>
    </recommendedName>
    <alternativeName>
        <fullName evidence="16 17">Phosphotransferase system, enzyme I</fullName>
    </alternativeName>
</protein>
<dbReference type="InterPro" id="IPR024692">
    <property type="entry name" value="PTS_EI"/>
</dbReference>
<keyword evidence="13 17" id="KW-0479">Metal-binding</keyword>
<keyword evidence="9 17" id="KW-0963">Cytoplasm</keyword>
<dbReference type="PANTHER" id="PTHR46244">
    <property type="entry name" value="PHOSPHOENOLPYRUVATE-PROTEIN PHOSPHOTRANSFERASE"/>
    <property type="match status" value="1"/>
</dbReference>
<comment type="caution">
    <text evidence="24">The sequence shown here is derived from an EMBL/GenBank/DDBJ whole genome shotgun (WGS) entry which is preliminary data.</text>
</comment>
<dbReference type="InterPro" id="IPR008731">
    <property type="entry name" value="PTS_EIN"/>
</dbReference>
<dbReference type="GO" id="GO:0005737">
    <property type="term" value="C:cytoplasm"/>
    <property type="evidence" value="ECO:0007669"/>
    <property type="project" value="UniProtKB-SubCell"/>
</dbReference>
<dbReference type="InterPro" id="IPR006318">
    <property type="entry name" value="PTS_EI-like"/>
</dbReference>
<evidence type="ECO:0000256" key="2">
    <source>
        <dbReference type="ARBA" id="ARBA00001946"/>
    </source>
</evidence>
<dbReference type="Pfam" id="PF00391">
    <property type="entry name" value="PEP-utilizers"/>
    <property type="match status" value="1"/>
</dbReference>
<dbReference type="GO" id="GO:0009401">
    <property type="term" value="P:phosphoenolpyruvate-dependent sugar phosphotransferase system"/>
    <property type="evidence" value="ECO:0007669"/>
    <property type="project" value="UniProtKB-KW"/>
</dbReference>
<evidence type="ECO:0000256" key="13">
    <source>
        <dbReference type="ARBA" id="ARBA00022723"/>
    </source>
</evidence>
<dbReference type="GO" id="GO:0008965">
    <property type="term" value="F:phosphoenolpyruvate-protein phosphotransferase activity"/>
    <property type="evidence" value="ECO:0007669"/>
    <property type="project" value="UniProtKB-EC"/>
</dbReference>
<dbReference type="Pfam" id="PF02896">
    <property type="entry name" value="PEP-utilizers_C"/>
    <property type="match status" value="1"/>
</dbReference>
<dbReference type="InterPro" id="IPR015813">
    <property type="entry name" value="Pyrv/PenolPyrv_kinase-like_dom"/>
</dbReference>
<evidence type="ECO:0000256" key="6">
    <source>
        <dbReference type="ARBA" id="ARBA00012232"/>
    </source>
</evidence>
<evidence type="ECO:0000256" key="14">
    <source>
        <dbReference type="ARBA" id="ARBA00022777"/>
    </source>
</evidence>
<feature type="binding site" evidence="19">
    <location>
        <position position="441"/>
    </location>
    <ligand>
        <name>phosphoenolpyruvate</name>
        <dbReference type="ChEBI" id="CHEBI:58702"/>
    </ligand>
</feature>
<keyword evidence="25" id="KW-1185">Reference proteome</keyword>
<dbReference type="OrthoDB" id="9765468at2"/>
<dbReference type="SUPFAM" id="SSF52009">
    <property type="entry name" value="Phosphohistidine domain"/>
    <property type="match status" value="1"/>
</dbReference>
<evidence type="ECO:0000256" key="8">
    <source>
        <dbReference type="ARBA" id="ARBA00022448"/>
    </source>
</evidence>
<comment type="catalytic activity">
    <reaction evidence="1 17">
        <text>L-histidyl-[protein] + phosphoenolpyruvate = N(pros)-phospho-L-histidyl-[protein] + pyruvate</text>
        <dbReference type="Rhea" id="RHEA:23880"/>
        <dbReference type="Rhea" id="RHEA-COMP:9745"/>
        <dbReference type="Rhea" id="RHEA-COMP:9746"/>
        <dbReference type="ChEBI" id="CHEBI:15361"/>
        <dbReference type="ChEBI" id="CHEBI:29979"/>
        <dbReference type="ChEBI" id="CHEBI:58702"/>
        <dbReference type="ChEBI" id="CHEBI:64837"/>
        <dbReference type="EC" id="2.7.3.9"/>
    </reaction>
</comment>
<evidence type="ECO:0000256" key="7">
    <source>
        <dbReference type="ARBA" id="ARBA00016544"/>
    </source>
</evidence>
<dbReference type="InterPro" id="IPR008279">
    <property type="entry name" value="PEP-util_enz_mobile_dom"/>
</dbReference>
<feature type="binding site" evidence="20">
    <location>
        <position position="407"/>
    </location>
    <ligand>
        <name>Mg(2+)</name>
        <dbReference type="ChEBI" id="CHEBI:18420"/>
    </ligand>
</feature>
<dbReference type="EMBL" id="RJSF01000003">
    <property type="protein sequence ID" value="RNM17487.1"/>
    <property type="molecule type" value="Genomic_DNA"/>
</dbReference>
<evidence type="ECO:0000259" key="21">
    <source>
        <dbReference type="Pfam" id="PF00391"/>
    </source>
</evidence>
<dbReference type="Gene3D" id="3.20.20.60">
    <property type="entry name" value="Phosphoenolpyruvate-binding domains"/>
    <property type="match status" value="1"/>
</dbReference>
<dbReference type="PRINTS" id="PR01736">
    <property type="entry name" value="PHPHTRNFRASE"/>
</dbReference>
<gene>
    <name evidence="24" type="primary">ptsP</name>
    <name evidence="24" type="ORF">EFL26_01505</name>
</gene>
<keyword evidence="11 17" id="KW-0808">Transferase</keyword>
<proteinExistence type="inferred from homology"/>
<evidence type="ECO:0000256" key="16">
    <source>
        <dbReference type="ARBA" id="ARBA00033235"/>
    </source>
</evidence>
<dbReference type="PANTHER" id="PTHR46244:SF3">
    <property type="entry name" value="PHOSPHOENOLPYRUVATE-PROTEIN PHOSPHOTRANSFERASE"/>
    <property type="match status" value="1"/>
</dbReference>
<dbReference type="InterPro" id="IPR036637">
    <property type="entry name" value="Phosphohistidine_dom_sf"/>
</dbReference>
<sequence length="546" mass="56189">MSTVVTTLTGVAASHGSVHARAVGWDPGTAVAVEPAADIDDASARVVADLRFRAAAATSPEGAEVLEALVMFAADPELLALAKSRVDTGETPEAAVRSAASTYAEQLRGLGGYLAERAPDVEDVGARLADSLAGRAPAELPRPGHPYVLVARDLAPADTALLDPQVVVGIVTEQGGPTSHTTILARSLGIPAVVACPGARAALDGHEVLVDGTRGEVHLDPDADLVASVESREQQVAERRAQATGPGATADGVPVKLLVNVGTVDEAVAAAGQDVEGIGLFRTEFLFLGRTEEPELAEQIETYAAVLEAFGERRVVFRTLDAGSDKPVPFLGLAEEENPALGVRGLRTATSRLDVLERQLRAFAEAASRTGTEPWVMAPMVSTPAEADAFASLARGTGLHHVGVMVEVPSAALRAAQVLRSVDFASIGTNDLAQYALAADRQLGDVAPLLDPWQPALLDLVASTCTGASGRELPVGVCGEAAADPHLAVVLVGLGVRSLSMAPRAVPAVRATLAEAHLSLCRRAAEVARAAADPQSARSAVAELLG</sequence>
<feature type="active site" description="Tele-phosphohistidine intermediate" evidence="18">
    <location>
        <position position="180"/>
    </location>
</feature>
<feature type="domain" description="Phosphotransferase system enzyme I N-terminal" evidence="23">
    <location>
        <begin position="9"/>
        <end position="117"/>
    </location>
</feature>
<comment type="function">
    <text evidence="3 17">General (non sugar-specific) component of the phosphoenolpyruvate-dependent sugar phosphotransferase system (sugar PTS). This major carbohydrate active-transport system catalyzes the phosphorylation of incoming sugar substrates concomitantly with their translocation across the cell membrane. Enzyme I transfers the phosphoryl group from phosphoenolpyruvate (PEP) to the phosphoryl carrier protein (HPr).</text>
</comment>
<reference evidence="24 25" key="1">
    <citation type="submission" date="2018-11" db="EMBL/GenBank/DDBJ databases">
        <authorList>
            <person name="Li F."/>
        </authorList>
    </citation>
    <scope>NUCLEOTIDE SEQUENCE [LARGE SCALE GENOMIC DNA]</scope>
    <source>
        <strain evidence="24 25">Gsoil 818</strain>
    </source>
</reference>
<evidence type="ECO:0000256" key="18">
    <source>
        <dbReference type="PIRSR" id="PIRSR000732-1"/>
    </source>
</evidence>
<keyword evidence="15 17" id="KW-0460">Magnesium</keyword>
<evidence type="ECO:0000256" key="19">
    <source>
        <dbReference type="PIRSR" id="PIRSR000732-2"/>
    </source>
</evidence>
<evidence type="ECO:0000259" key="23">
    <source>
        <dbReference type="Pfam" id="PF05524"/>
    </source>
</evidence>
<dbReference type="GO" id="GO:0016301">
    <property type="term" value="F:kinase activity"/>
    <property type="evidence" value="ECO:0007669"/>
    <property type="project" value="UniProtKB-KW"/>
</dbReference>
<feature type="active site" description="Proton donor" evidence="18">
    <location>
        <position position="478"/>
    </location>
</feature>
<feature type="binding site" evidence="19">
    <location>
        <position position="318"/>
    </location>
    <ligand>
        <name>phosphoenolpyruvate</name>
        <dbReference type="ChEBI" id="CHEBI:58702"/>
    </ligand>
</feature>
<organism evidence="24 25">
    <name type="scientific">Nocardioides pocheonensis</name>
    <dbReference type="NCBI Taxonomy" id="661485"/>
    <lineage>
        <taxon>Bacteria</taxon>
        <taxon>Bacillati</taxon>
        <taxon>Actinomycetota</taxon>
        <taxon>Actinomycetes</taxon>
        <taxon>Propionibacteriales</taxon>
        <taxon>Nocardioidaceae</taxon>
        <taxon>Nocardioides</taxon>
    </lineage>
</organism>
<evidence type="ECO:0000259" key="22">
    <source>
        <dbReference type="Pfam" id="PF02896"/>
    </source>
</evidence>
<name>A0A3N0GYE1_9ACTN</name>
<keyword evidence="12 17" id="KW-0598">Phosphotransferase system</keyword>
<dbReference type="InterPro" id="IPR018274">
    <property type="entry name" value="PEP_util_AS"/>
</dbReference>
<evidence type="ECO:0000313" key="25">
    <source>
        <dbReference type="Proteomes" id="UP000279994"/>
    </source>
</evidence>
<evidence type="ECO:0000256" key="15">
    <source>
        <dbReference type="ARBA" id="ARBA00022842"/>
    </source>
</evidence>
<dbReference type="InterPro" id="IPR040442">
    <property type="entry name" value="Pyrv_kinase-like_dom_sf"/>
</dbReference>